<dbReference type="InterPro" id="IPR032675">
    <property type="entry name" value="LRR_dom_sf"/>
</dbReference>
<sequence length="293" mass="33362">MECFIADRLRQDSDLAITAQAPLQHYRPSNVDVMGCPSIKPATPIEFFTKPTKSDTKLMKFIQGFSKNVHLDQYKAPKAPYIVFNKLTLNRKHDARVHEFQERCTELIRPVDYATFRPRDLQYSSVLNPTSIPPMPCLTRYRGFFCSSSQVPECTFRLKYSHKTNVSHLHHMLWLLRLSSATLTHLCLLQSPLFSVDLIRDVYRPLHHLKSIELPLVESLGECSAPFLYSIFQHCPALEKLTLPSLGDHAAVQDVPQVIGDCCPGITDLTIPLPMDFNSKMCTSIMERIQASD</sequence>
<gene>
    <name evidence="1" type="ORF">EC957_002962</name>
</gene>
<evidence type="ECO:0000313" key="1">
    <source>
        <dbReference type="EMBL" id="KAF9541593.1"/>
    </source>
</evidence>
<comment type="caution">
    <text evidence="1">The sequence shown here is derived from an EMBL/GenBank/DDBJ whole genome shotgun (WGS) entry which is preliminary data.</text>
</comment>
<dbReference type="AlphaFoldDB" id="A0A9P6K1F4"/>
<name>A0A9P6K1F4_9FUNG</name>
<keyword evidence="2" id="KW-1185">Reference proteome</keyword>
<reference evidence="1" key="1">
    <citation type="journal article" date="2020" name="Fungal Divers.">
        <title>Resolving the Mortierellaceae phylogeny through synthesis of multi-gene phylogenetics and phylogenomics.</title>
        <authorList>
            <person name="Vandepol N."/>
            <person name="Liber J."/>
            <person name="Desiro A."/>
            <person name="Na H."/>
            <person name="Kennedy M."/>
            <person name="Barry K."/>
            <person name="Grigoriev I.V."/>
            <person name="Miller A.N."/>
            <person name="O'Donnell K."/>
            <person name="Stajich J.E."/>
            <person name="Bonito G."/>
        </authorList>
    </citation>
    <scope>NUCLEOTIDE SEQUENCE</scope>
    <source>
        <strain evidence="1">NRRL 2591</strain>
    </source>
</reference>
<accession>A0A9P6K1F4</accession>
<evidence type="ECO:0000313" key="2">
    <source>
        <dbReference type="Proteomes" id="UP000723463"/>
    </source>
</evidence>
<dbReference type="Gene3D" id="3.80.10.10">
    <property type="entry name" value="Ribonuclease Inhibitor"/>
    <property type="match status" value="1"/>
</dbReference>
<proteinExistence type="predicted"/>
<organism evidence="1 2">
    <name type="scientific">Mortierella hygrophila</name>
    <dbReference type="NCBI Taxonomy" id="979708"/>
    <lineage>
        <taxon>Eukaryota</taxon>
        <taxon>Fungi</taxon>
        <taxon>Fungi incertae sedis</taxon>
        <taxon>Mucoromycota</taxon>
        <taxon>Mortierellomycotina</taxon>
        <taxon>Mortierellomycetes</taxon>
        <taxon>Mortierellales</taxon>
        <taxon>Mortierellaceae</taxon>
        <taxon>Mortierella</taxon>
    </lineage>
</organism>
<dbReference type="Proteomes" id="UP000723463">
    <property type="component" value="Unassembled WGS sequence"/>
</dbReference>
<protein>
    <submittedName>
        <fullName evidence="1">Uncharacterized protein</fullName>
    </submittedName>
</protein>
<dbReference type="EMBL" id="JAAAXW010000162">
    <property type="protein sequence ID" value="KAF9541593.1"/>
    <property type="molecule type" value="Genomic_DNA"/>
</dbReference>